<comment type="similarity">
    <text evidence="2">Belongs to the TPS (TC 1.B.20) family.</text>
</comment>
<dbReference type="GO" id="GO:0008320">
    <property type="term" value="F:protein transmembrane transporter activity"/>
    <property type="evidence" value="ECO:0007669"/>
    <property type="project" value="TreeGrafter"/>
</dbReference>
<accession>A0A418WYQ1</accession>
<evidence type="ECO:0000313" key="10">
    <source>
        <dbReference type="EMBL" id="RJG05292.1"/>
    </source>
</evidence>
<dbReference type="Pfam" id="PF03865">
    <property type="entry name" value="ShlB"/>
    <property type="match status" value="1"/>
</dbReference>
<dbReference type="InterPro" id="IPR051544">
    <property type="entry name" value="TPS_OM_transporter"/>
</dbReference>
<name>A0A418WYQ1_9BURK</name>
<keyword evidence="3" id="KW-0813">Transport</keyword>
<dbReference type="EMBL" id="QYUN01000002">
    <property type="protein sequence ID" value="RJG05292.1"/>
    <property type="molecule type" value="Genomic_DNA"/>
</dbReference>
<dbReference type="InterPro" id="IPR034746">
    <property type="entry name" value="POTRA"/>
</dbReference>
<dbReference type="InterPro" id="IPR013686">
    <property type="entry name" value="Polypept-transport_assoc_ShlB"/>
</dbReference>
<dbReference type="Gene3D" id="2.40.160.50">
    <property type="entry name" value="membrane protein fhac: a member of the omp85/tpsb transporter family"/>
    <property type="match status" value="1"/>
</dbReference>
<dbReference type="PANTHER" id="PTHR34597:SF1">
    <property type="entry name" value="HEME_HEMOPEXIN TRANSPORTER PROTEIN HUXB"/>
    <property type="match status" value="1"/>
</dbReference>
<dbReference type="Proteomes" id="UP000285190">
    <property type="component" value="Unassembled WGS sequence"/>
</dbReference>
<dbReference type="AlphaFoldDB" id="A0A418WYQ1"/>
<sequence length="583" mass="62065">MSELASMLLLQTFPIPMAVKKHRRNGSLAFFAVTLTLYGASAASRAQTVPPLPPDAGQVLRDLQQAPPVAPPQSAPLQRIEESAEASQNLAKVFIQSIAITGNQEVSTAELQPLIAGLVGSERTFSQLSAAARRITAYYRSKGFAVARAYLPAQDITDGKVTIAVIEGRIASHRVNNQSLLSDERAHAYLDRIKDGDVIKSEQIDRGLLLLQDTPGVSISRATLQPGASPGTSELLIDIQPAAPYNGNIVLDNYGSRYTGEYRLAGTFNLASPLRIGDQLGFSALTSGDELQFGRIAYQLPVGSNGLRLGAAYFDIRYKLGKEFADLHAHGTASSGTIYAAYPFIRSQLKNLNGTISFEDKRLNDYVDATSTATAKKVQTTSLGLSGNLQDALAGGGINSFDLSLALGNLKIQSPTALAIDAASAQTDGRYSKLIWSASRLQRFTNATFLSMSIIGQQASKNLDSSEKFSLGGPTAVRAYPIAEAPGDEGYLATLELRHNLMPRVQGVLFYDFGSVTINKTPFGAAAANSRTLSGAGLGLNASLDRVQLKASLAWRTSADLPTSIPVSAARSPVFWLQAAVAL</sequence>
<evidence type="ECO:0000256" key="5">
    <source>
        <dbReference type="ARBA" id="ARBA00022692"/>
    </source>
</evidence>
<keyword evidence="8" id="KW-0998">Cell outer membrane</keyword>
<keyword evidence="6" id="KW-0653">Protein transport</keyword>
<comment type="caution">
    <text evidence="10">The sequence shown here is derived from an EMBL/GenBank/DDBJ whole genome shotgun (WGS) entry which is preliminary data.</text>
</comment>
<evidence type="ECO:0000256" key="7">
    <source>
        <dbReference type="ARBA" id="ARBA00023136"/>
    </source>
</evidence>
<dbReference type="GO" id="GO:0046819">
    <property type="term" value="P:protein secretion by the type V secretion system"/>
    <property type="evidence" value="ECO:0007669"/>
    <property type="project" value="TreeGrafter"/>
</dbReference>
<keyword evidence="7" id="KW-0472">Membrane</keyword>
<keyword evidence="11" id="KW-1185">Reference proteome</keyword>
<dbReference type="PROSITE" id="PS51779">
    <property type="entry name" value="POTRA"/>
    <property type="match status" value="1"/>
</dbReference>
<keyword evidence="5" id="KW-0812">Transmembrane</keyword>
<dbReference type="InterPro" id="IPR005565">
    <property type="entry name" value="Hemolysn_activator_HlyB_C"/>
</dbReference>
<proteinExistence type="inferred from homology"/>
<dbReference type="Gene3D" id="3.10.20.310">
    <property type="entry name" value="membrane protein fhac"/>
    <property type="match status" value="1"/>
</dbReference>
<feature type="domain" description="POTRA" evidence="9">
    <location>
        <begin position="93"/>
        <end position="168"/>
    </location>
</feature>
<protein>
    <submittedName>
        <fullName evidence="10">ShlB/FhaC/HecB family hemolysin secretion/activation protein</fullName>
    </submittedName>
</protein>
<evidence type="ECO:0000256" key="2">
    <source>
        <dbReference type="ARBA" id="ARBA00009055"/>
    </source>
</evidence>
<evidence type="ECO:0000256" key="1">
    <source>
        <dbReference type="ARBA" id="ARBA00004442"/>
    </source>
</evidence>
<dbReference type="GO" id="GO:0098046">
    <property type="term" value="C:type V protein secretion system complex"/>
    <property type="evidence" value="ECO:0007669"/>
    <property type="project" value="TreeGrafter"/>
</dbReference>
<dbReference type="PANTHER" id="PTHR34597">
    <property type="entry name" value="SLR1661 PROTEIN"/>
    <property type="match status" value="1"/>
</dbReference>
<evidence type="ECO:0000259" key="9">
    <source>
        <dbReference type="PROSITE" id="PS51779"/>
    </source>
</evidence>
<reference evidence="10 11" key="1">
    <citation type="submission" date="2018-09" db="EMBL/GenBank/DDBJ databases">
        <authorList>
            <person name="Zhu H."/>
        </authorList>
    </citation>
    <scope>NUCLEOTIDE SEQUENCE [LARGE SCALE GENOMIC DNA]</scope>
    <source>
        <strain evidence="10 11">K2R10-39</strain>
    </source>
</reference>
<evidence type="ECO:0000256" key="6">
    <source>
        <dbReference type="ARBA" id="ARBA00022927"/>
    </source>
</evidence>
<dbReference type="GO" id="GO:0009279">
    <property type="term" value="C:cell outer membrane"/>
    <property type="evidence" value="ECO:0007669"/>
    <property type="project" value="UniProtKB-SubCell"/>
</dbReference>
<organism evidence="10 11">
    <name type="scientific">Noviherbaspirillum cavernae</name>
    <dbReference type="NCBI Taxonomy" id="2320862"/>
    <lineage>
        <taxon>Bacteria</taxon>
        <taxon>Pseudomonadati</taxon>
        <taxon>Pseudomonadota</taxon>
        <taxon>Betaproteobacteria</taxon>
        <taxon>Burkholderiales</taxon>
        <taxon>Oxalobacteraceae</taxon>
        <taxon>Noviherbaspirillum</taxon>
    </lineage>
</organism>
<comment type="subcellular location">
    <subcellularLocation>
        <location evidence="1">Cell outer membrane</location>
    </subcellularLocation>
</comment>
<keyword evidence="4" id="KW-1134">Transmembrane beta strand</keyword>
<gene>
    <name evidence="10" type="ORF">D3870_04010</name>
</gene>
<evidence type="ECO:0000256" key="4">
    <source>
        <dbReference type="ARBA" id="ARBA00022452"/>
    </source>
</evidence>
<evidence type="ECO:0000256" key="3">
    <source>
        <dbReference type="ARBA" id="ARBA00022448"/>
    </source>
</evidence>
<dbReference type="Pfam" id="PF08479">
    <property type="entry name" value="POTRA_2"/>
    <property type="match status" value="1"/>
</dbReference>
<evidence type="ECO:0000313" key="11">
    <source>
        <dbReference type="Proteomes" id="UP000285190"/>
    </source>
</evidence>
<evidence type="ECO:0000256" key="8">
    <source>
        <dbReference type="ARBA" id="ARBA00023237"/>
    </source>
</evidence>